<evidence type="ECO:0000313" key="3">
    <source>
        <dbReference type="EMBL" id="QDV74456.1"/>
    </source>
</evidence>
<dbReference type="GO" id="GO:0016787">
    <property type="term" value="F:hydrolase activity"/>
    <property type="evidence" value="ECO:0007669"/>
    <property type="project" value="UniProtKB-KW"/>
</dbReference>
<dbReference type="InterPro" id="IPR024775">
    <property type="entry name" value="DinB-like"/>
</dbReference>
<dbReference type="EC" id="3.-.-.-" evidence="3"/>
<sequence length="174" mass="19768">MSTPPDNPAGPPPPTPSYSDDSRDALIDAIRSAPARLQAAVAGLSDVQLDQRYKNWTIRQIVHHLADSHAHIYIRFKWTLTEATPTIKAYEEADWVELTDSKLGDTAPALALLEALHAKWTQLMETMGEADFAREFHHPQSGKNVSLWTTLNYYPWHAKHHTAQVQWLRDQHGW</sequence>
<dbReference type="KEGG" id="bmei:Spa11_26590"/>
<keyword evidence="4" id="KW-1185">Reference proteome</keyword>
<feature type="domain" description="DinB-like" evidence="2">
    <location>
        <begin position="30"/>
        <end position="165"/>
    </location>
</feature>
<accession>A0A518K9J0</accession>
<proteinExistence type="predicted"/>
<organism evidence="3 4">
    <name type="scientific">Botrimarina mediterranea</name>
    <dbReference type="NCBI Taxonomy" id="2528022"/>
    <lineage>
        <taxon>Bacteria</taxon>
        <taxon>Pseudomonadati</taxon>
        <taxon>Planctomycetota</taxon>
        <taxon>Planctomycetia</taxon>
        <taxon>Pirellulales</taxon>
        <taxon>Lacipirellulaceae</taxon>
        <taxon>Botrimarina</taxon>
    </lineage>
</organism>
<evidence type="ECO:0000313" key="4">
    <source>
        <dbReference type="Proteomes" id="UP000316426"/>
    </source>
</evidence>
<evidence type="ECO:0000256" key="1">
    <source>
        <dbReference type="SAM" id="MobiDB-lite"/>
    </source>
</evidence>
<dbReference type="Pfam" id="PF12867">
    <property type="entry name" value="DinB_2"/>
    <property type="match status" value="1"/>
</dbReference>
<name>A0A518K9J0_9BACT</name>
<feature type="compositionally biased region" description="Pro residues" evidence="1">
    <location>
        <begin position="1"/>
        <end position="16"/>
    </location>
</feature>
<dbReference type="NCBIfam" id="NF009807">
    <property type="entry name" value="PRK13291.1"/>
    <property type="match status" value="1"/>
</dbReference>
<dbReference type="Proteomes" id="UP000316426">
    <property type="component" value="Chromosome"/>
</dbReference>
<dbReference type="RefSeq" id="WP_145112872.1">
    <property type="nucleotide sequence ID" value="NZ_CP036349.1"/>
</dbReference>
<protein>
    <submittedName>
        <fullName evidence="3">Metal-dependent hydrolase YfiT</fullName>
        <ecNumber evidence="3">3.-.-.-</ecNumber>
    </submittedName>
</protein>
<dbReference type="Gene3D" id="1.20.120.450">
    <property type="entry name" value="dinb family like domain"/>
    <property type="match status" value="1"/>
</dbReference>
<dbReference type="AlphaFoldDB" id="A0A518K9J0"/>
<feature type="region of interest" description="Disordered" evidence="1">
    <location>
        <begin position="1"/>
        <end position="22"/>
    </location>
</feature>
<dbReference type="SUPFAM" id="SSF109854">
    <property type="entry name" value="DinB/YfiT-like putative metalloenzymes"/>
    <property type="match status" value="1"/>
</dbReference>
<keyword evidence="3" id="KW-0378">Hydrolase</keyword>
<evidence type="ECO:0000259" key="2">
    <source>
        <dbReference type="Pfam" id="PF12867"/>
    </source>
</evidence>
<dbReference type="EMBL" id="CP036349">
    <property type="protein sequence ID" value="QDV74456.1"/>
    <property type="molecule type" value="Genomic_DNA"/>
</dbReference>
<reference evidence="3 4" key="1">
    <citation type="submission" date="2019-02" db="EMBL/GenBank/DDBJ databases">
        <title>Deep-cultivation of Planctomycetes and their phenomic and genomic characterization uncovers novel biology.</title>
        <authorList>
            <person name="Wiegand S."/>
            <person name="Jogler M."/>
            <person name="Boedeker C."/>
            <person name="Pinto D."/>
            <person name="Vollmers J."/>
            <person name="Rivas-Marin E."/>
            <person name="Kohn T."/>
            <person name="Peeters S.H."/>
            <person name="Heuer A."/>
            <person name="Rast P."/>
            <person name="Oberbeckmann S."/>
            <person name="Bunk B."/>
            <person name="Jeske O."/>
            <person name="Meyerdierks A."/>
            <person name="Storesund J.E."/>
            <person name="Kallscheuer N."/>
            <person name="Luecker S."/>
            <person name="Lage O.M."/>
            <person name="Pohl T."/>
            <person name="Merkel B.J."/>
            <person name="Hornburger P."/>
            <person name="Mueller R.-W."/>
            <person name="Bruemmer F."/>
            <person name="Labrenz M."/>
            <person name="Spormann A.M."/>
            <person name="Op den Camp H."/>
            <person name="Overmann J."/>
            <person name="Amann R."/>
            <person name="Jetten M.S.M."/>
            <person name="Mascher T."/>
            <person name="Medema M.H."/>
            <person name="Devos D.P."/>
            <person name="Kaster A.-K."/>
            <person name="Ovreas L."/>
            <person name="Rohde M."/>
            <person name="Galperin M.Y."/>
            <person name="Jogler C."/>
        </authorList>
    </citation>
    <scope>NUCLEOTIDE SEQUENCE [LARGE SCALE GENOMIC DNA]</scope>
    <source>
        <strain evidence="3 4">Spa11</strain>
    </source>
</reference>
<dbReference type="InterPro" id="IPR034660">
    <property type="entry name" value="DinB/YfiT-like"/>
</dbReference>
<gene>
    <name evidence="3" type="primary">yfiT</name>
    <name evidence="3" type="ORF">Spa11_26590</name>
</gene>